<keyword evidence="2" id="KW-0413">Isomerase</keyword>
<dbReference type="GO" id="GO:0003978">
    <property type="term" value="F:UDP-glucose 4-epimerase activity"/>
    <property type="evidence" value="ECO:0007669"/>
    <property type="project" value="UniProtKB-EC"/>
</dbReference>
<dbReference type="CDD" id="cd05257">
    <property type="entry name" value="Arna_like_SDR_e"/>
    <property type="match status" value="1"/>
</dbReference>
<accession>A0A7W7SL08</accession>
<organism evidence="2 3">
    <name type="scientific">Micromonospora polyrhachis</name>
    <dbReference type="NCBI Taxonomy" id="1282883"/>
    <lineage>
        <taxon>Bacteria</taxon>
        <taxon>Bacillati</taxon>
        <taxon>Actinomycetota</taxon>
        <taxon>Actinomycetes</taxon>
        <taxon>Micromonosporales</taxon>
        <taxon>Micromonosporaceae</taxon>
        <taxon>Micromonospora</taxon>
    </lineage>
</organism>
<dbReference type="SUPFAM" id="SSF51735">
    <property type="entry name" value="NAD(P)-binding Rossmann-fold domains"/>
    <property type="match status" value="1"/>
</dbReference>
<dbReference type="RefSeq" id="WP_246446256.1">
    <property type="nucleotide sequence ID" value="NZ_JACHJW010000001.1"/>
</dbReference>
<sequence>MREDEMNNGARSELRIGAAMVGGDAPVKPDVVAVTGAGGFIGSHLVEALLARGHRVKALVHYTGRGTHGWLDTFSADQLAAIDVHSGDIRDRGTVQRLVEDASVVYHLAALVGIPYSYLAPQSYVETNVVGTLNVLESARTVGTPRVVVTSTSEVYGTAVTVPMTEAHRLRGQSPYSASKIGADKLAESYHLSFGLPVVTLRPFNTYGPRQSTRAVIPTIISQLAAGTGRIELGATKPTRDLLFVADTAAAFIAAGTAPAEAVLGQVFQAATGQETSVGELVRRIAGIFGVTPEIVVTEQRLRPSNSEVERLLGDSTRLRRHTGWQPLSSLDDGLKTTVEWFLDPGNLSRYRADRAV</sequence>
<dbReference type="InterPro" id="IPR045869">
    <property type="entry name" value="Arna-like_SDR_e"/>
</dbReference>
<dbReference type="AlphaFoldDB" id="A0A7W7SL08"/>
<dbReference type="EMBL" id="JACHJW010000001">
    <property type="protein sequence ID" value="MBB4956740.1"/>
    <property type="molecule type" value="Genomic_DNA"/>
</dbReference>
<dbReference type="PANTHER" id="PTHR43000">
    <property type="entry name" value="DTDP-D-GLUCOSE 4,6-DEHYDRATASE-RELATED"/>
    <property type="match status" value="1"/>
</dbReference>
<name>A0A7W7SL08_9ACTN</name>
<gene>
    <name evidence="2" type="ORF">FHR38_000473</name>
</gene>
<keyword evidence="3" id="KW-1185">Reference proteome</keyword>
<protein>
    <submittedName>
        <fullName evidence="2">UDP-glucose 4-epimerase</fullName>
        <ecNumber evidence="2">5.1.3.2</ecNumber>
    </submittedName>
</protein>
<feature type="domain" description="NAD(P)-binding" evidence="1">
    <location>
        <begin position="34"/>
        <end position="337"/>
    </location>
</feature>
<dbReference type="Gene3D" id="3.40.50.720">
    <property type="entry name" value="NAD(P)-binding Rossmann-like Domain"/>
    <property type="match status" value="1"/>
</dbReference>
<dbReference type="InterPro" id="IPR016040">
    <property type="entry name" value="NAD(P)-bd_dom"/>
</dbReference>
<dbReference type="Proteomes" id="UP000578819">
    <property type="component" value="Unassembled WGS sequence"/>
</dbReference>
<evidence type="ECO:0000259" key="1">
    <source>
        <dbReference type="Pfam" id="PF16363"/>
    </source>
</evidence>
<dbReference type="GO" id="GO:0016831">
    <property type="term" value="F:carboxy-lyase activity"/>
    <property type="evidence" value="ECO:0007669"/>
    <property type="project" value="InterPro"/>
</dbReference>
<reference evidence="2 3" key="1">
    <citation type="submission" date="2020-08" db="EMBL/GenBank/DDBJ databases">
        <title>Sequencing the genomes of 1000 actinobacteria strains.</title>
        <authorList>
            <person name="Klenk H.-P."/>
        </authorList>
    </citation>
    <scope>NUCLEOTIDE SEQUENCE [LARGE SCALE GENOMIC DNA]</scope>
    <source>
        <strain evidence="2 3">DSM 45886</strain>
    </source>
</reference>
<evidence type="ECO:0000313" key="3">
    <source>
        <dbReference type="Proteomes" id="UP000578819"/>
    </source>
</evidence>
<proteinExistence type="predicted"/>
<evidence type="ECO:0000313" key="2">
    <source>
        <dbReference type="EMBL" id="MBB4956740.1"/>
    </source>
</evidence>
<dbReference type="InterPro" id="IPR036291">
    <property type="entry name" value="NAD(P)-bd_dom_sf"/>
</dbReference>
<comment type="caution">
    <text evidence="2">The sequence shown here is derived from an EMBL/GenBank/DDBJ whole genome shotgun (WGS) entry which is preliminary data.</text>
</comment>
<dbReference type="Pfam" id="PF16363">
    <property type="entry name" value="GDP_Man_Dehyd"/>
    <property type="match status" value="1"/>
</dbReference>
<dbReference type="EC" id="5.1.3.2" evidence="2"/>